<dbReference type="Pfam" id="PF13476">
    <property type="entry name" value="AAA_23"/>
    <property type="match status" value="1"/>
</dbReference>
<dbReference type="PANTHER" id="PTHR32182">
    <property type="entry name" value="DNA REPLICATION AND REPAIR PROTEIN RECF"/>
    <property type="match status" value="1"/>
</dbReference>
<keyword evidence="4" id="KW-1185">Reference proteome</keyword>
<evidence type="ECO:0000313" key="4">
    <source>
        <dbReference type="Proteomes" id="UP000317593"/>
    </source>
</evidence>
<dbReference type="PANTHER" id="PTHR32182:SF22">
    <property type="entry name" value="ATP-DEPENDENT ENDONUCLEASE, OLD FAMILY-RELATED"/>
    <property type="match status" value="1"/>
</dbReference>
<dbReference type="AlphaFoldDB" id="A0A521FAS9"/>
<protein>
    <submittedName>
        <fullName evidence="3">Wobble nucleotide-excising tRNase</fullName>
    </submittedName>
</protein>
<evidence type="ECO:0000256" key="1">
    <source>
        <dbReference type="SAM" id="Coils"/>
    </source>
</evidence>
<dbReference type="InterPro" id="IPR027417">
    <property type="entry name" value="P-loop_NTPase"/>
</dbReference>
<feature type="domain" description="Rad50/SbcC-type AAA" evidence="2">
    <location>
        <begin position="77"/>
        <end position="286"/>
    </location>
</feature>
<dbReference type="RefSeq" id="WP_142716043.1">
    <property type="nucleotide sequence ID" value="NZ_FXTH01000028.1"/>
</dbReference>
<evidence type="ECO:0000259" key="2">
    <source>
        <dbReference type="Pfam" id="PF13476"/>
    </source>
</evidence>
<dbReference type="SUPFAM" id="SSF52540">
    <property type="entry name" value="P-loop containing nucleoside triphosphate hydrolases"/>
    <property type="match status" value="1"/>
</dbReference>
<reference evidence="3 4" key="1">
    <citation type="submission" date="2017-05" db="EMBL/GenBank/DDBJ databases">
        <authorList>
            <person name="Varghese N."/>
            <person name="Submissions S."/>
        </authorList>
    </citation>
    <scope>NUCLEOTIDE SEQUENCE [LARGE SCALE GENOMIC DNA]</scope>
    <source>
        <strain evidence="3 4">DSM 21194</strain>
    </source>
</reference>
<organism evidence="3 4">
    <name type="scientific">Fodinibius sediminis</name>
    <dbReference type="NCBI Taxonomy" id="1214077"/>
    <lineage>
        <taxon>Bacteria</taxon>
        <taxon>Pseudomonadati</taxon>
        <taxon>Balneolota</taxon>
        <taxon>Balneolia</taxon>
        <taxon>Balneolales</taxon>
        <taxon>Balneolaceae</taxon>
        <taxon>Fodinibius</taxon>
    </lineage>
</organism>
<dbReference type="GO" id="GO:0006302">
    <property type="term" value="P:double-strand break repair"/>
    <property type="evidence" value="ECO:0007669"/>
    <property type="project" value="TreeGrafter"/>
</dbReference>
<accession>A0A521FAS9</accession>
<dbReference type="OrthoDB" id="9789562at2"/>
<gene>
    <name evidence="3" type="ORF">SAMN06265218_1289</name>
</gene>
<dbReference type="EMBL" id="FXTH01000028">
    <property type="protein sequence ID" value="SMO93285.1"/>
    <property type="molecule type" value="Genomic_DNA"/>
</dbReference>
<dbReference type="Gene3D" id="3.40.50.300">
    <property type="entry name" value="P-loop containing nucleotide triphosphate hydrolases"/>
    <property type="match status" value="2"/>
</dbReference>
<dbReference type="GO" id="GO:0000731">
    <property type="term" value="P:DNA synthesis involved in DNA repair"/>
    <property type="evidence" value="ECO:0007669"/>
    <property type="project" value="TreeGrafter"/>
</dbReference>
<dbReference type="InterPro" id="IPR038729">
    <property type="entry name" value="Rad50/SbcC_AAA"/>
</dbReference>
<proteinExistence type="predicted"/>
<evidence type="ECO:0000313" key="3">
    <source>
        <dbReference type="EMBL" id="SMO93285.1"/>
    </source>
</evidence>
<keyword evidence="1" id="KW-0175">Coiled coil</keyword>
<feature type="coiled-coil region" evidence="1">
    <location>
        <begin position="498"/>
        <end position="545"/>
    </location>
</feature>
<sequence>MSELVRWFEERNEWVKYAVNAVQEKEKLEEAEYSELVKLCIKEAKKELDEEDIYDVDISFDGTSENEVKIRSLKNVEGINALSPKNPLKFGDGNLCIIYGQNGSGKSGYVRILKHICGARHPGKLLPNVFEDSQEEQKCDVDYEANGNDKTINWTRDDGHIDELSTVDIYDTGSGKIYVTDENEVTYEPPLLELFSDLVNVADHLSEKIEELIEKKNSKKPSLPPRFEDTEIGKWYNELSHDTSKETIDEKIEWTEKNEEKIEELRDRVNTESPEKKAQTLSEKKSRLNGFILSTITHIKQLSNSNVSEFIELDSEASAKEQAAEAAAKKVFSSAPLNGVGSDIWEKLWEKAREYSESHAYVDAKFPVLKEGSRCVLCHQKLSEEAKERFQSFEDYVTGELKEEAIQARNYYKDQLESLSSVIDLDNVTTILAALDVDDDEIIGRIKKLYSILEERFNKLTEVSKVDELPTIPQSWDLLQEARKLSHFYTKKIAEFKKDAEEGNRTKLKSQLKELEAKSWLSDQKENIEKEVKRLNEIKVLKEAKKLTNPVALSRKKGKLAEELITQAFVKRFNTELEKLGAGWIKIELVKTRVQKGRVLHKLQLKNAEQEVPDDVLSEGENRIVTLAAFLADVTGKATPAPFVFDDPITSLDEKFEEAVVRRLVELSQNRQVIVFTHRLSLTSLIQESAKEAGLNTNFVGLRKESWGTGNPGNPPIFARRPDKVLNVLIHNRLSPARSKYEKQGREAYEPVAKSICSDFRILLERMIEDELLSDVVHRFRRAVHTRKIKNLSRITESDCKYLDSMMSKYSKYEHSQARSTPVSMPEPDELEDDLLELQDWYEEFTNR</sequence>
<name>A0A521FAS9_9BACT</name>
<dbReference type="Proteomes" id="UP000317593">
    <property type="component" value="Unassembled WGS sequence"/>
</dbReference>